<evidence type="ECO:0000313" key="2">
    <source>
        <dbReference type="EMBL" id="CAI9737252.1"/>
    </source>
</evidence>
<reference evidence="2" key="1">
    <citation type="submission" date="2023-08" db="EMBL/GenBank/DDBJ databases">
        <authorList>
            <person name="Alioto T."/>
            <person name="Alioto T."/>
            <person name="Gomez Garrido J."/>
        </authorList>
    </citation>
    <scope>NUCLEOTIDE SEQUENCE</scope>
</reference>
<dbReference type="EMBL" id="OX597833">
    <property type="protein sequence ID" value="CAI9737252.1"/>
    <property type="molecule type" value="Genomic_DNA"/>
</dbReference>
<gene>
    <name evidence="2" type="ORF">OCTVUL_1B009542</name>
</gene>
<evidence type="ECO:0000256" key="1">
    <source>
        <dbReference type="SAM" id="MobiDB-lite"/>
    </source>
</evidence>
<proteinExistence type="predicted"/>
<name>A0AA36BPD5_OCTVU</name>
<feature type="compositionally biased region" description="Basic and acidic residues" evidence="1">
    <location>
        <begin position="91"/>
        <end position="102"/>
    </location>
</feature>
<accession>A0AA36BPD5</accession>
<feature type="region of interest" description="Disordered" evidence="1">
    <location>
        <begin position="89"/>
        <end position="111"/>
    </location>
</feature>
<dbReference type="Proteomes" id="UP001162480">
    <property type="component" value="Chromosome 20"/>
</dbReference>
<protein>
    <submittedName>
        <fullName evidence="2">Uncharacterized protein</fullName>
    </submittedName>
</protein>
<organism evidence="2 3">
    <name type="scientific">Octopus vulgaris</name>
    <name type="common">Common octopus</name>
    <dbReference type="NCBI Taxonomy" id="6645"/>
    <lineage>
        <taxon>Eukaryota</taxon>
        <taxon>Metazoa</taxon>
        <taxon>Spiralia</taxon>
        <taxon>Lophotrochozoa</taxon>
        <taxon>Mollusca</taxon>
        <taxon>Cephalopoda</taxon>
        <taxon>Coleoidea</taxon>
        <taxon>Octopodiformes</taxon>
        <taxon>Octopoda</taxon>
        <taxon>Incirrata</taxon>
        <taxon>Octopodidae</taxon>
        <taxon>Octopus</taxon>
    </lineage>
</organism>
<keyword evidence="3" id="KW-1185">Reference proteome</keyword>
<evidence type="ECO:0000313" key="3">
    <source>
        <dbReference type="Proteomes" id="UP001162480"/>
    </source>
</evidence>
<sequence length="111" mass="11176">MRGCGCSGCRCGGRGMLTRRASSIGSEPGDVVVGTGAAGAAIGAVILTRRGSGDIDVATVAAAVVGATVTDDIVGSLISDQRRSLSLPKGIAEKRKGKSDEIHECDESDEK</sequence>
<dbReference type="AlphaFoldDB" id="A0AA36BPD5"/>